<comment type="catalytic activity">
    <reaction evidence="7">
        <text>Fe-coproporphyrin III + 2 H2O2 + 2 H(+) = heme b + 2 CO2 + 4 H2O</text>
        <dbReference type="Rhea" id="RHEA:56516"/>
        <dbReference type="ChEBI" id="CHEBI:15377"/>
        <dbReference type="ChEBI" id="CHEBI:15378"/>
        <dbReference type="ChEBI" id="CHEBI:16240"/>
        <dbReference type="ChEBI" id="CHEBI:16526"/>
        <dbReference type="ChEBI" id="CHEBI:60344"/>
        <dbReference type="ChEBI" id="CHEBI:68438"/>
        <dbReference type="EC" id="1.3.98.5"/>
    </reaction>
    <physiologicalReaction direction="left-to-right" evidence="7">
        <dbReference type="Rhea" id="RHEA:56517"/>
    </physiologicalReaction>
</comment>
<comment type="similarity">
    <text evidence="9">Belongs to the ChdC family. Type 2 subfamily.</text>
</comment>
<evidence type="ECO:0000256" key="9">
    <source>
        <dbReference type="HAMAP-Rule" id="MF_02244"/>
    </source>
</evidence>
<comment type="catalytic activity">
    <reaction evidence="9">
        <text>harderoheme III + H2O2 + H(+) = heme b + CO2 + 2 H2O</text>
        <dbReference type="Rhea" id="RHEA:57944"/>
        <dbReference type="ChEBI" id="CHEBI:15377"/>
        <dbReference type="ChEBI" id="CHEBI:15378"/>
        <dbReference type="ChEBI" id="CHEBI:16240"/>
        <dbReference type="ChEBI" id="CHEBI:16526"/>
        <dbReference type="ChEBI" id="CHEBI:60344"/>
        <dbReference type="ChEBI" id="CHEBI:142463"/>
    </reaction>
</comment>
<feature type="binding site" description="axial binding residue" evidence="9">
    <location>
        <position position="144"/>
    </location>
    <ligand>
        <name>Fe-coproporphyrin III</name>
        <dbReference type="ChEBI" id="CHEBI:68438"/>
    </ligand>
    <ligandPart>
        <name>Fe</name>
        <dbReference type="ChEBI" id="CHEBI:18248"/>
    </ligandPart>
</feature>
<evidence type="ECO:0000256" key="6">
    <source>
        <dbReference type="ARBA" id="ARBA00030236"/>
    </source>
</evidence>
<feature type="active site" evidence="9">
    <location>
        <position position="121"/>
    </location>
</feature>
<protein>
    <recommendedName>
        <fullName evidence="1 9">Coproheme decarboxylase</fullName>
        <ecNumber evidence="8 9">1.3.98.5</ecNumber>
    </recommendedName>
    <alternativeName>
        <fullName evidence="5 9">Coproheme III oxidative decarboxylase</fullName>
    </alternativeName>
    <alternativeName>
        <fullName evidence="6 9">Hydrogen peroxide-dependent heme synthase</fullName>
    </alternativeName>
</protein>
<keyword evidence="11" id="KW-1185">Reference proteome</keyword>
<dbReference type="HAMAP" id="MF_02244">
    <property type="entry name" value="Coproheme_decarbox_2"/>
    <property type="match status" value="1"/>
</dbReference>
<comment type="pathway">
    <text evidence="9">Porphyrin-containing compound metabolism; protoheme biosynthesis.</text>
</comment>
<dbReference type="Gene3D" id="3.30.70.1030">
    <property type="entry name" value="Apc35880, domain 1"/>
    <property type="match status" value="2"/>
</dbReference>
<dbReference type="NCBIfam" id="NF042928">
    <property type="entry name" value="HemQ_actino"/>
    <property type="match status" value="1"/>
</dbReference>
<keyword evidence="3 9" id="KW-0479">Metal-binding</keyword>
<sequence length="219" mass="25191">MTEVKDYYALYTVFARNGINADRTADVADFKETLDNLDDVTVRGIYDVSAMRADADIMTWMYSTSPEKLQAAVRTLRRTNMLSDTTVVFSAMGVHRPAEFAKDHVPAFARGKEPENWLVVYPFVRTHEWYLMEPQERGQMLREHGALGQEFPMVLANTTSAFALGDWEWMLALESPELIHLVDMMRHLRNSETRLYVKEEVPFYTGRRITAEEVAEVIG</sequence>
<proteinExistence type="inferred from homology"/>
<dbReference type="PANTHER" id="PTHR36843:SF1">
    <property type="entry name" value="COPROHEME DECARBOXYLASE"/>
    <property type="match status" value="1"/>
</dbReference>
<evidence type="ECO:0000256" key="3">
    <source>
        <dbReference type="ARBA" id="ARBA00022723"/>
    </source>
</evidence>
<evidence type="ECO:0000256" key="7">
    <source>
        <dbReference type="ARBA" id="ARBA00049896"/>
    </source>
</evidence>
<comment type="caution">
    <text evidence="10">The sequence shown here is derived from an EMBL/GenBank/DDBJ whole genome shotgun (WGS) entry which is preliminary data.</text>
</comment>
<keyword evidence="4 9" id="KW-0408">Iron</keyword>
<dbReference type="EC" id="1.3.98.5" evidence="8 9"/>
<comment type="catalytic activity">
    <reaction evidence="9">
        <text>Fe-coproporphyrin III + H2O2 + H(+) = harderoheme III + CO2 + 2 H2O</text>
        <dbReference type="Rhea" id="RHEA:57940"/>
        <dbReference type="ChEBI" id="CHEBI:15377"/>
        <dbReference type="ChEBI" id="CHEBI:15378"/>
        <dbReference type="ChEBI" id="CHEBI:16240"/>
        <dbReference type="ChEBI" id="CHEBI:16526"/>
        <dbReference type="ChEBI" id="CHEBI:68438"/>
        <dbReference type="ChEBI" id="CHEBI:142463"/>
    </reaction>
</comment>
<organism evidence="10 11">
    <name type="scientific">Micrococcoides hystricis</name>
    <dbReference type="NCBI Taxonomy" id="1572761"/>
    <lineage>
        <taxon>Bacteria</taxon>
        <taxon>Bacillati</taxon>
        <taxon>Actinomycetota</taxon>
        <taxon>Actinomycetes</taxon>
        <taxon>Micrococcales</taxon>
        <taxon>Micrococcaceae</taxon>
        <taxon>Micrococcoides</taxon>
    </lineage>
</organism>
<keyword evidence="9 10" id="KW-0560">Oxidoreductase</keyword>
<reference evidence="10 11" key="1">
    <citation type="submission" date="2024-09" db="EMBL/GenBank/DDBJ databases">
        <authorList>
            <person name="Sun Q."/>
            <person name="Mori K."/>
        </authorList>
    </citation>
    <scope>NUCLEOTIDE SEQUENCE [LARGE SCALE GENOMIC DNA]</scope>
    <source>
        <strain evidence="10 11">NCAIM B.02604</strain>
    </source>
</reference>
<keyword evidence="2 9" id="KW-0349">Heme</keyword>
<dbReference type="PANTHER" id="PTHR36843">
    <property type="entry name" value="HEME-DEPENDENT PEROXIDASE YWFI-RELATED"/>
    <property type="match status" value="1"/>
</dbReference>
<evidence type="ECO:0000313" key="11">
    <source>
        <dbReference type="Proteomes" id="UP001589862"/>
    </source>
</evidence>
<comment type="function">
    <text evidence="9">Involved in coproporphyrin-dependent heme b biosynthesis. Catalyzes the decarboxylation of Fe-coproporphyrin III (coproheme) to heme b (protoheme IX), the last step of the pathway. The reaction occurs in a stepwise manner with a three-propionate intermediate.</text>
</comment>
<dbReference type="RefSeq" id="WP_377458056.1">
    <property type="nucleotide sequence ID" value="NZ_JBHLUB010000003.1"/>
</dbReference>
<evidence type="ECO:0000256" key="5">
    <source>
        <dbReference type="ARBA" id="ARBA00029882"/>
    </source>
</evidence>
<dbReference type="GO" id="GO:0016491">
    <property type="term" value="F:oxidoreductase activity"/>
    <property type="evidence" value="ECO:0007669"/>
    <property type="project" value="UniProtKB-KW"/>
</dbReference>
<dbReference type="EMBL" id="JBHLUB010000003">
    <property type="protein sequence ID" value="MFC0581372.1"/>
    <property type="molecule type" value="Genomic_DNA"/>
</dbReference>
<dbReference type="SUPFAM" id="SSF54909">
    <property type="entry name" value="Dimeric alpha+beta barrel"/>
    <property type="match status" value="1"/>
</dbReference>
<evidence type="ECO:0000256" key="4">
    <source>
        <dbReference type="ARBA" id="ARBA00023004"/>
    </source>
</evidence>
<dbReference type="InterPro" id="IPR010644">
    <property type="entry name" value="ChdC/CLD"/>
</dbReference>
<evidence type="ECO:0000256" key="2">
    <source>
        <dbReference type="ARBA" id="ARBA00022617"/>
    </source>
</evidence>
<evidence type="ECO:0000256" key="1">
    <source>
        <dbReference type="ARBA" id="ARBA00014413"/>
    </source>
</evidence>
<dbReference type="Pfam" id="PF06778">
    <property type="entry name" value="Chlor_dismutase"/>
    <property type="match status" value="1"/>
</dbReference>
<dbReference type="Proteomes" id="UP001589862">
    <property type="component" value="Unassembled WGS sequence"/>
</dbReference>
<gene>
    <name evidence="10" type="primary">hemQ</name>
    <name evidence="9" type="synonym">chdC</name>
    <name evidence="10" type="ORF">ACFFFR_03065</name>
</gene>
<name>A0ABV6PAE9_9MICC</name>
<comment type="cofactor">
    <cofactor evidence="9">
        <name>Fe-coproporphyrin III</name>
        <dbReference type="ChEBI" id="CHEBI:68438"/>
    </cofactor>
    <text evidence="9">Fe-coproporphyrin III acts as both substrate and redox cofactor.</text>
</comment>
<dbReference type="InterPro" id="IPR011008">
    <property type="entry name" value="Dimeric_a/b-barrel"/>
</dbReference>
<keyword evidence="9" id="KW-0350">Heme biosynthesis</keyword>
<evidence type="ECO:0000256" key="8">
    <source>
        <dbReference type="ARBA" id="ARBA00050019"/>
    </source>
</evidence>
<accession>A0ABV6PAE9</accession>
<evidence type="ECO:0000313" key="10">
    <source>
        <dbReference type="EMBL" id="MFC0581372.1"/>
    </source>
</evidence>